<dbReference type="GO" id="GO:0032259">
    <property type="term" value="P:methylation"/>
    <property type="evidence" value="ECO:0007669"/>
    <property type="project" value="UniProtKB-KW"/>
</dbReference>
<dbReference type="EnsemblPlants" id="Pp3c3_3170V3.1">
    <property type="protein sequence ID" value="Pp3c3_3170V3.1"/>
    <property type="gene ID" value="Pp3c3_3170"/>
</dbReference>
<evidence type="ECO:0000256" key="4">
    <source>
        <dbReference type="ARBA" id="ARBA00043988"/>
    </source>
</evidence>
<dbReference type="AlphaFoldDB" id="A0A2K1KT47"/>
<evidence type="ECO:0000313" key="6">
    <source>
        <dbReference type="EnsemblPlants" id="Pp3c3_3170V3.1"/>
    </source>
</evidence>
<dbReference type="STRING" id="3218.A0A2K1KT47"/>
<dbReference type="GO" id="GO:0008276">
    <property type="term" value="F:protein methyltransferase activity"/>
    <property type="evidence" value="ECO:0000318"/>
    <property type="project" value="GO_Central"/>
</dbReference>
<dbReference type="Gramene" id="Pp3c3_3178V3.1">
    <property type="protein sequence ID" value="Pp3c3_3178V3.1"/>
    <property type="gene ID" value="Pp3c3_3178"/>
</dbReference>
<dbReference type="EMBL" id="ABEU02000003">
    <property type="protein sequence ID" value="PNR56957.1"/>
    <property type="molecule type" value="Genomic_DNA"/>
</dbReference>
<organism evidence="5">
    <name type="scientific">Physcomitrium patens</name>
    <name type="common">Spreading-leaved earth moss</name>
    <name type="synonym">Physcomitrella patens</name>
    <dbReference type="NCBI Taxonomy" id="3218"/>
    <lineage>
        <taxon>Eukaryota</taxon>
        <taxon>Viridiplantae</taxon>
        <taxon>Streptophyta</taxon>
        <taxon>Embryophyta</taxon>
        <taxon>Bryophyta</taxon>
        <taxon>Bryophytina</taxon>
        <taxon>Bryopsida</taxon>
        <taxon>Funariidae</taxon>
        <taxon>Funariales</taxon>
        <taxon>Funariaceae</taxon>
        <taxon>Physcomitrium</taxon>
    </lineage>
</organism>
<dbReference type="PaxDb" id="3218-PP1S1_528V6.1"/>
<keyword evidence="2" id="KW-0808">Transferase</keyword>
<gene>
    <name evidence="6" type="primary">LOC112279597</name>
    <name evidence="5" type="ORF">PHYPA_003950</name>
</gene>
<reference evidence="5 7" key="1">
    <citation type="journal article" date="2008" name="Science">
        <title>The Physcomitrella genome reveals evolutionary insights into the conquest of land by plants.</title>
        <authorList>
            <person name="Rensing S."/>
            <person name="Lang D."/>
            <person name="Zimmer A."/>
            <person name="Terry A."/>
            <person name="Salamov A."/>
            <person name="Shapiro H."/>
            <person name="Nishiyama T."/>
            <person name="Perroud P.-F."/>
            <person name="Lindquist E."/>
            <person name="Kamisugi Y."/>
            <person name="Tanahashi T."/>
            <person name="Sakakibara K."/>
            <person name="Fujita T."/>
            <person name="Oishi K."/>
            <person name="Shin-I T."/>
            <person name="Kuroki Y."/>
            <person name="Toyoda A."/>
            <person name="Suzuki Y."/>
            <person name="Hashimoto A."/>
            <person name="Yamaguchi K."/>
            <person name="Sugano A."/>
            <person name="Kohara Y."/>
            <person name="Fujiyama A."/>
            <person name="Anterola A."/>
            <person name="Aoki S."/>
            <person name="Ashton N."/>
            <person name="Barbazuk W.B."/>
            <person name="Barker E."/>
            <person name="Bennetzen J."/>
            <person name="Bezanilla M."/>
            <person name="Blankenship R."/>
            <person name="Cho S.H."/>
            <person name="Dutcher S."/>
            <person name="Estelle M."/>
            <person name="Fawcett J.A."/>
            <person name="Gundlach H."/>
            <person name="Hanada K."/>
            <person name="Heyl A."/>
            <person name="Hicks K.A."/>
            <person name="Hugh J."/>
            <person name="Lohr M."/>
            <person name="Mayer K."/>
            <person name="Melkozernov A."/>
            <person name="Murata T."/>
            <person name="Nelson D."/>
            <person name="Pils B."/>
            <person name="Prigge M."/>
            <person name="Reiss B."/>
            <person name="Renner T."/>
            <person name="Rombauts S."/>
            <person name="Rushton P."/>
            <person name="Sanderfoot A."/>
            <person name="Schween G."/>
            <person name="Shiu S.-H."/>
            <person name="Stueber K."/>
            <person name="Theodoulou F.L."/>
            <person name="Tu H."/>
            <person name="Van de Peer Y."/>
            <person name="Verrier P.J."/>
            <person name="Waters E."/>
            <person name="Wood A."/>
            <person name="Yang L."/>
            <person name="Cove D."/>
            <person name="Cuming A."/>
            <person name="Hasebe M."/>
            <person name="Lucas S."/>
            <person name="Mishler D.B."/>
            <person name="Reski R."/>
            <person name="Grigoriev I."/>
            <person name="Quatrano R.S."/>
            <person name="Boore J.L."/>
        </authorList>
    </citation>
    <scope>NUCLEOTIDE SEQUENCE [LARGE SCALE GENOMIC DNA]</scope>
    <source>
        <strain evidence="6 7">cv. Gransden 2004</strain>
    </source>
</reference>
<keyword evidence="7" id="KW-1185">Reference proteome</keyword>
<name>A0A2K1KT47_PHYPA</name>
<accession>A0A2K1KT47</accession>
<evidence type="ECO:0000256" key="1">
    <source>
        <dbReference type="ARBA" id="ARBA00022603"/>
    </source>
</evidence>
<reference evidence="6" key="3">
    <citation type="submission" date="2020-12" db="UniProtKB">
        <authorList>
            <consortium name="EnsemblPlants"/>
        </authorList>
    </citation>
    <scope>IDENTIFICATION</scope>
</reference>
<evidence type="ECO:0000256" key="2">
    <source>
        <dbReference type="ARBA" id="ARBA00022679"/>
    </source>
</evidence>
<dbReference type="InterPro" id="IPR019410">
    <property type="entry name" value="Methyltransf_16"/>
</dbReference>
<evidence type="ECO:0000313" key="5">
    <source>
        <dbReference type="EMBL" id="PNR56957.1"/>
    </source>
</evidence>
<proteinExistence type="inferred from homology"/>
<dbReference type="InterPro" id="IPR029063">
    <property type="entry name" value="SAM-dependent_MTases_sf"/>
</dbReference>
<dbReference type="RefSeq" id="XP_024369973.1">
    <property type="nucleotide sequence ID" value="XM_024514205.2"/>
</dbReference>
<evidence type="ECO:0000313" key="7">
    <source>
        <dbReference type="Proteomes" id="UP000006727"/>
    </source>
</evidence>
<dbReference type="PANTHER" id="PTHR14614">
    <property type="entry name" value="HEPATOCELLULAR CARCINOMA-ASSOCIATED ANTIGEN"/>
    <property type="match status" value="1"/>
</dbReference>
<dbReference type="Pfam" id="PF10294">
    <property type="entry name" value="Methyltransf_16"/>
    <property type="match status" value="1"/>
</dbReference>
<dbReference type="GeneID" id="112279597"/>
<evidence type="ECO:0000256" key="3">
    <source>
        <dbReference type="ARBA" id="ARBA00022691"/>
    </source>
</evidence>
<protein>
    <recommendedName>
        <fullName evidence="8">Methyltransferase-like protein 23</fullName>
    </recommendedName>
</protein>
<dbReference type="PANTHER" id="PTHR14614:SF164">
    <property type="entry name" value="HISTONE-ARGININE METHYLTRANSFERASE METTL23"/>
    <property type="match status" value="1"/>
</dbReference>
<sequence length="232" mass="26061">MAEKTTKKTMKREREGSPMRTVSLHHFHDTENSQSLDVSCSEVMQEEYGLYVWPCSVVLAEYIWQNRQRFVGSRVIELGAGTALPGVVAAKVGASVVLTDREDQPQVFENMQKTCDLNQITCEMQRLTWGQWNDKAFALRHPGQVVLGADVLYASKDFDDLLATVKFLLLGMPDSVFITTYQPRSGHRSIEYLMAKWGLQCTQLLDAADFLPASKLSALSNSVELVEVKSHN</sequence>
<dbReference type="Gramene" id="Pp3c3_3170V3.1">
    <property type="protein sequence ID" value="Pp3c3_3170V3.1"/>
    <property type="gene ID" value="Pp3c3_3170"/>
</dbReference>
<dbReference type="SUPFAM" id="SSF53335">
    <property type="entry name" value="S-adenosyl-L-methionine-dependent methyltransferases"/>
    <property type="match status" value="1"/>
</dbReference>
<comment type="similarity">
    <text evidence="4">Belongs to the methyltransferase superfamily. METTL23 family.</text>
</comment>
<dbReference type="Proteomes" id="UP000006727">
    <property type="component" value="Chromosome 3"/>
</dbReference>
<reference evidence="5 7" key="2">
    <citation type="journal article" date="2018" name="Plant J.">
        <title>The Physcomitrella patens chromosome-scale assembly reveals moss genome structure and evolution.</title>
        <authorList>
            <person name="Lang D."/>
            <person name="Ullrich K.K."/>
            <person name="Murat F."/>
            <person name="Fuchs J."/>
            <person name="Jenkins J."/>
            <person name="Haas F.B."/>
            <person name="Piednoel M."/>
            <person name="Gundlach H."/>
            <person name="Van Bel M."/>
            <person name="Meyberg R."/>
            <person name="Vives C."/>
            <person name="Morata J."/>
            <person name="Symeonidi A."/>
            <person name="Hiss M."/>
            <person name="Muchero W."/>
            <person name="Kamisugi Y."/>
            <person name="Saleh O."/>
            <person name="Blanc G."/>
            <person name="Decker E.L."/>
            <person name="van Gessel N."/>
            <person name="Grimwood J."/>
            <person name="Hayes R.D."/>
            <person name="Graham S.W."/>
            <person name="Gunter L.E."/>
            <person name="McDaniel S.F."/>
            <person name="Hoernstein S.N.W."/>
            <person name="Larsson A."/>
            <person name="Li F.W."/>
            <person name="Perroud P.F."/>
            <person name="Phillips J."/>
            <person name="Ranjan P."/>
            <person name="Rokshar D.S."/>
            <person name="Rothfels C.J."/>
            <person name="Schneider L."/>
            <person name="Shu S."/>
            <person name="Stevenson D.W."/>
            <person name="Thummler F."/>
            <person name="Tillich M."/>
            <person name="Villarreal Aguilar J.C."/>
            <person name="Widiez T."/>
            <person name="Wong G.K."/>
            <person name="Wymore A."/>
            <person name="Zhang Y."/>
            <person name="Zimmer A.D."/>
            <person name="Quatrano R.S."/>
            <person name="Mayer K.F.X."/>
            <person name="Goodstein D."/>
            <person name="Casacuberta J.M."/>
            <person name="Vandepoele K."/>
            <person name="Reski R."/>
            <person name="Cuming A.C."/>
            <person name="Tuskan G.A."/>
            <person name="Maumus F."/>
            <person name="Salse J."/>
            <person name="Schmutz J."/>
            <person name="Rensing S.A."/>
        </authorList>
    </citation>
    <scope>NUCLEOTIDE SEQUENCE [LARGE SCALE GENOMIC DNA]</scope>
    <source>
        <strain evidence="6 7">cv. Gransden 2004</strain>
    </source>
</reference>
<dbReference type="Gene3D" id="3.40.50.150">
    <property type="entry name" value="Vaccinia Virus protein VP39"/>
    <property type="match status" value="1"/>
</dbReference>
<dbReference type="GO" id="GO:0005634">
    <property type="term" value="C:nucleus"/>
    <property type="evidence" value="ECO:0000318"/>
    <property type="project" value="GO_Central"/>
</dbReference>
<dbReference type="EnsemblPlants" id="Pp3c3_3178V3.1">
    <property type="protein sequence ID" value="Pp3c3_3178V3.1"/>
    <property type="gene ID" value="Pp3c3_3178"/>
</dbReference>
<evidence type="ECO:0008006" key="8">
    <source>
        <dbReference type="Google" id="ProtNLM"/>
    </source>
</evidence>
<keyword evidence="1" id="KW-0489">Methyltransferase</keyword>
<dbReference type="OrthoDB" id="407325at2759"/>
<dbReference type="GO" id="GO:0005737">
    <property type="term" value="C:cytoplasm"/>
    <property type="evidence" value="ECO:0000318"/>
    <property type="project" value="GO_Central"/>
</dbReference>
<keyword evidence="3" id="KW-0949">S-adenosyl-L-methionine</keyword>